<dbReference type="EMBL" id="CM010724">
    <property type="protein sequence ID" value="RZC80430.1"/>
    <property type="molecule type" value="Genomic_DNA"/>
</dbReference>
<dbReference type="Proteomes" id="UP000316621">
    <property type="component" value="Chromosome 10"/>
</dbReference>
<keyword evidence="2" id="KW-1185">Reference proteome</keyword>
<reference evidence="1 2" key="1">
    <citation type="journal article" date="2018" name="Science">
        <title>The opium poppy genome and morphinan production.</title>
        <authorList>
            <person name="Guo L."/>
            <person name="Winzer T."/>
            <person name="Yang X."/>
            <person name="Li Y."/>
            <person name="Ning Z."/>
            <person name="He Z."/>
            <person name="Teodor R."/>
            <person name="Lu Y."/>
            <person name="Bowser T.A."/>
            <person name="Graham I.A."/>
            <person name="Ye K."/>
        </authorList>
    </citation>
    <scope>NUCLEOTIDE SEQUENCE [LARGE SCALE GENOMIC DNA]</scope>
    <source>
        <strain evidence="2">cv. HN1</strain>
        <tissue evidence="1">Leaves</tissue>
    </source>
</reference>
<evidence type="ECO:0000313" key="1">
    <source>
        <dbReference type="EMBL" id="RZC80430.1"/>
    </source>
</evidence>
<gene>
    <name evidence="1" type="ORF">C5167_042999</name>
</gene>
<evidence type="ECO:0000313" key="2">
    <source>
        <dbReference type="Proteomes" id="UP000316621"/>
    </source>
</evidence>
<dbReference type="Gramene" id="RZC80430">
    <property type="protein sequence ID" value="RZC80430"/>
    <property type="gene ID" value="C5167_042999"/>
</dbReference>
<accession>A0A4Y7L742</accession>
<proteinExistence type="predicted"/>
<name>A0A4Y7L742_PAPSO</name>
<dbReference type="AlphaFoldDB" id="A0A4Y7L742"/>
<sequence>MIYEENICFLFPELSHPSRDASNERKSSHPMAAVLVDYKGSNSIKPVPQVMVQDTNLFFKLFVLMEDMVLSYIMQWLKMTLGCLGC</sequence>
<protein>
    <submittedName>
        <fullName evidence="1">Uncharacterized protein</fullName>
    </submittedName>
</protein>
<organism evidence="1 2">
    <name type="scientific">Papaver somniferum</name>
    <name type="common">Opium poppy</name>
    <dbReference type="NCBI Taxonomy" id="3469"/>
    <lineage>
        <taxon>Eukaryota</taxon>
        <taxon>Viridiplantae</taxon>
        <taxon>Streptophyta</taxon>
        <taxon>Embryophyta</taxon>
        <taxon>Tracheophyta</taxon>
        <taxon>Spermatophyta</taxon>
        <taxon>Magnoliopsida</taxon>
        <taxon>Ranunculales</taxon>
        <taxon>Papaveraceae</taxon>
        <taxon>Papaveroideae</taxon>
        <taxon>Papaver</taxon>
    </lineage>
</organism>